<protein>
    <submittedName>
        <fullName evidence="6">25304_t:CDS:1</fullName>
    </submittedName>
</protein>
<evidence type="ECO:0000259" key="5">
    <source>
        <dbReference type="PROSITE" id="PS50011"/>
    </source>
</evidence>
<dbReference type="InterPro" id="IPR000719">
    <property type="entry name" value="Prot_kinase_dom"/>
</dbReference>
<dbReference type="SUPFAM" id="SSF56112">
    <property type="entry name" value="Protein kinase-like (PK-like)"/>
    <property type="match status" value="2"/>
</dbReference>
<keyword evidence="2" id="KW-0547">Nucleotide-binding</keyword>
<dbReference type="Pfam" id="PF00069">
    <property type="entry name" value="Pkinase"/>
    <property type="match status" value="1"/>
</dbReference>
<dbReference type="EMBL" id="CAJVPY010001915">
    <property type="protein sequence ID" value="CAG8541639.1"/>
    <property type="molecule type" value="Genomic_DNA"/>
</dbReference>
<keyword evidence="4" id="KW-0067">ATP-binding</keyword>
<evidence type="ECO:0000313" key="6">
    <source>
        <dbReference type="EMBL" id="CAG8541639.1"/>
    </source>
</evidence>
<dbReference type="PANTHER" id="PTHR44329:SF288">
    <property type="entry name" value="MITOGEN-ACTIVATED PROTEIN KINASE KINASE KINASE 20"/>
    <property type="match status" value="1"/>
</dbReference>
<feature type="domain" description="Protein kinase" evidence="5">
    <location>
        <begin position="403"/>
        <end position="694"/>
    </location>
</feature>
<dbReference type="Gene3D" id="3.30.200.20">
    <property type="entry name" value="Phosphorylase Kinase, domain 1"/>
    <property type="match status" value="1"/>
</dbReference>
<name>A0A9N9AUU6_9GLOM</name>
<dbReference type="GO" id="GO:0004674">
    <property type="term" value="F:protein serine/threonine kinase activity"/>
    <property type="evidence" value="ECO:0007669"/>
    <property type="project" value="TreeGrafter"/>
</dbReference>
<organism evidence="6 7">
    <name type="scientific">Dentiscutata erythropus</name>
    <dbReference type="NCBI Taxonomy" id="1348616"/>
    <lineage>
        <taxon>Eukaryota</taxon>
        <taxon>Fungi</taxon>
        <taxon>Fungi incertae sedis</taxon>
        <taxon>Mucoromycota</taxon>
        <taxon>Glomeromycotina</taxon>
        <taxon>Glomeromycetes</taxon>
        <taxon>Diversisporales</taxon>
        <taxon>Gigasporaceae</taxon>
        <taxon>Dentiscutata</taxon>
    </lineage>
</organism>
<dbReference type="Proteomes" id="UP000789405">
    <property type="component" value="Unassembled WGS sequence"/>
</dbReference>
<keyword evidence="1" id="KW-0808">Transferase</keyword>
<evidence type="ECO:0000256" key="4">
    <source>
        <dbReference type="ARBA" id="ARBA00022840"/>
    </source>
</evidence>
<comment type="caution">
    <text evidence="6">The sequence shown here is derived from an EMBL/GenBank/DDBJ whole genome shotgun (WGS) entry which is preliminary data.</text>
</comment>
<dbReference type="InterPro" id="IPR011009">
    <property type="entry name" value="Kinase-like_dom_sf"/>
</dbReference>
<dbReference type="AlphaFoldDB" id="A0A9N9AUU6"/>
<dbReference type="InterPro" id="IPR051681">
    <property type="entry name" value="Ser/Thr_Kinases-Pseudokinases"/>
</dbReference>
<dbReference type="PROSITE" id="PS50011">
    <property type="entry name" value="PROTEIN_KINASE_DOM"/>
    <property type="match status" value="1"/>
</dbReference>
<sequence>MLQLLFKYLNSNDKSPQKLEIENIRVSAHNSRDFEKHEIIGRGGCAVVYSASFKQEKHALKSLNNNLSFDEKALKRVKRELKLHYEVDHPNVIKFFGISRYELERLSFETTVEFITNIPHKYNHRNTSLTENRHDSIQATINESKFEETSDKGVCDSGELDKKKLKETHYKTTWSMDPNIYGKDQKQPEFFKARQGNIKYLEHESKFEETSDKGVYDSGELDKKKLKDDHYKTTRSMDPSICVKDQKQFELFKAKYLEYHNKHENCDSGVLDERRLKEYHRNTAWSMDTTIYKTSHQQYEFFKARYSNSEDINEREKEYLLKMLQSKFDKLKVKNKEGEERQCEDCKNFTRAFQYCEFCIRIYLHHNFREWTGNDEIDKAIQDAQKNVMGPDLVIEFIPYERLKDIQYRTKGFYADIYNAVWIDGPFNMWNGKVLERIRNHNVILKRLKNSDQTAIRWFNEILSHLKYDKISSNIVRCYGITKEPDTGDFILVLNVMDFDIREFLEHLEEKNLRINWKDQYQIIYKISACLHEMHQEGLIHKDLHPGNVLLQGDYEIRISDLEHDIFLVNAIIFGLRPDIVYGTPPEYEKLMKQCWDAIPENRPDARAIYKEIYKLQQNLSNVIENATNAKIVTDNIVNDNISNIRIRNEHPNKDWSATTQYLSSGPKNWLKDNPKTLSSGPKNWLKEKQEAFYQDPKMNQVNMKMELAAIFQCNQMLTSFILTIKILIDDFKNKDYVFIENLLEKSKISDIDEIESDSQAS</sequence>
<proteinExistence type="predicted"/>
<dbReference type="PANTHER" id="PTHR44329">
    <property type="entry name" value="SERINE/THREONINE-PROTEIN KINASE TNNI3K-RELATED"/>
    <property type="match status" value="1"/>
</dbReference>
<dbReference type="GO" id="GO:0005524">
    <property type="term" value="F:ATP binding"/>
    <property type="evidence" value="ECO:0007669"/>
    <property type="project" value="UniProtKB-KW"/>
</dbReference>
<evidence type="ECO:0000313" key="7">
    <source>
        <dbReference type="Proteomes" id="UP000789405"/>
    </source>
</evidence>
<evidence type="ECO:0000256" key="1">
    <source>
        <dbReference type="ARBA" id="ARBA00022679"/>
    </source>
</evidence>
<evidence type="ECO:0000256" key="3">
    <source>
        <dbReference type="ARBA" id="ARBA00022777"/>
    </source>
</evidence>
<reference evidence="6" key="1">
    <citation type="submission" date="2021-06" db="EMBL/GenBank/DDBJ databases">
        <authorList>
            <person name="Kallberg Y."/>
            <person name="Tangrot J."/>
            <person name="Rosling A."/>
        </authorList>
    </citation>
    <scope>NUCLEOTIDE SEQUENCE</scope>
    <source>
        <strain evidence="6">MA453B</strain>
    </source>
</reference>
<keyword evidence="7" id="KW-1185">Reference proteome</keyword>
<keyword evidence="3" id="KW-0418">Kinase</keyword>
<dbReference type="Gene3D" id="1.10.510.10">
    <property type="entry name" value="Transferase(Phosphotransferase) domain 1"/>
    <property type="match status" value="2"/>
</dbReference>
<accession>A0A9N9AUU6</accession>
<evidence type="ECO:0000256" key="2">
    <source>
        <dbReference type="ARBA" id="ARBA00022741"/>
    </source>
</evidence>
<dbReference type="OrthoDB" id="2411904at2759"/>
<gene>
    <name evidence="6" type="ORF">DERYTH_LOCUS4832</name>
</gene>